<reference evidence="3" key="1">
    <citation type="journal article" date="2019" name="Int. J. Syst. Evol. Microbiol.">
        <title>The Global Catalogue of Microorganisms (GCM) 10K type strain sequencing project: providing services to taxonomists for standard genome sequencing and annotation.</title>
        <authorList>
            <consortium name="The Broad Institute Genomics Platform"/>
            <consortium name="The Broad Institute Genome Sequencing Center for Infectious Disease"/>
            <person name="Wu L."/>
            <person name="Ma J."/>
        </authorList>
    </citation>
    <scope>NUCLEOTIDE SEQUENCE [LARGE SCALE GENOMIC DNA]</scope>
    <source>
        <strain evidence="3">CGMCC 4.7144</strain>
    </source>
</reference>
<proteinExistence type="predicted"/>
<dbReference type="EMBL" id="JBHSQS010000005">
    <property type="protein sequence ID" value="MFC5923811.1"/>
    <property type="molecule type" value="Genomic_DNA"/>
</dbReference>
<feature type="compositionally biased region" description="Basic and acidic residues" evidence="1">
    <location>
        <begin position="73"/>
        <end position="86"/>
    </location>
</feature>
<gene>
    <name evidence="2" type="ORF">ACFQGL_10705</name>
</gene>
<comment type="caution">
    <text evidence="2">The sequence shown here is derived from an EMBL/GenBank/DDBJ whole genome shotgun (WGS) entry which is preliminary data.</text>
</comment>
<feature type="region of interest" description="Disordered" evidence="1">
    <location>
        <begin position="73"/>
        <end position="97"/>
    </location>
</feature>
<dbReference type="Proteomes" id="UP001596226">
    <property type="component" value="Unassembled WGS sequence"/>
</dbReference>
<name>A0ABW1H3E5_9ACTN</name>
<evidence type="ECO:0000313" key="3">
    <source>
        <dbReference type="Proteomes" id="UP001596226"/>
    </source>
</evidence>
<dbReference type="RefSeq" id="WP_377509199.1">
    <property type="nucleotide sequence ID" value="NZ_JBHSQS010000005.1"/>
</dbReference>
<organism evidence="2 3">
    <name type="scientific">Micromonospora vulcania</name>
    <dbReference type="NCBI Taxonomy" id="1441873"/>
    <lineage>
        <taxon>Bacteria</taxon>
        <taxon>Bacillati</taxon>
        <taxon>Actinomycetota</taxon>
        <taxon>Actinomycetes</taxon>
        <taxon>Micromonosporales</taxon>
        <taxon>Micromonosporaceae</taxon>
        <taxon>Micromonospora</taxon>
    </lineage>
</organism>
<evidence type="ECO:0000313" key="2">
    <source>
        <dbReference type="EMBL" id="MFC5923811.1"/>
    </source>
</evidence>
<protein>
    <submittedName>
        <fullName evidence="2">Uncharacterized protein</fullName>
    </submittedName>
</protein>
<evidence type="ECO:0000256" key="1">
    <source>
        <dbReference type="SAM" id="MobiDB-lite"/>
    </source>
</evidence>
<sequence>MQYSVEYVGDHEGAYELVRALRSAGVTVDWTPPDRDRGSVIEELALALIASGAYDVIKTAGGAVVQRLTGRRIRIDPRPDVPRDDGTNDPPGAVSGR</sequence>
<keyword evidence="3" id="KW-1185">Reference proteome</keyword>
<accession>A0ABW1H3E5</accession>